<name>U9TF40_RHIID</name>
<sequence>MVIDTLKKRSTTRIAIFQDQVDIYKEDLDNDSAKDYQCKDSLKEKSEKFFGGVYRGSKKMKNNGNN</sequence>
<dbReference type="EMBL" id="KI292212">
    <property type="protein sequence ID" value="ESA06002.1"/>
    <property type="molecule type" value="Genomic_DNA"/>
</dbReference>
<reference evidence="1" key="1">
    <citation type="submission" date="2013-07" db="EMBL/GenBank/DDBJ databases">
        <title>The genome of an arbuscular mycorrhizal fungus provides insights into the evolution of the oldest plant symbiosis.</title>
        <authorList>
            <consortium name="DOE Joint Genome Institute"/>
            <person name="Tisserant E."/>
            <person name="Malbreil M."/>
            <person name="Kuo A."/>
            <person name="Kohler A."/>
            <person name="Symeonidi A."/>
            <person name="Balestrini R."/>
            <person name="Charron P."/>
            <person name="Duensing N."/>
            <person name="Frei-dit-Frey N."/>
            <person name="Gianinazzi-Pearson V."/>
            <person name="Gilbert B."/>
            <person name="Handa Y."/>
            <person name="Hijri M."/>
            <person name="Kaul R."/>
            <person name="Kawaguchi M."/>
            <person name="Krajinski F."/>
            <person name="Lammers P."/>
            <person name="Lapierre D."/>
            <person name="Masclaux F.G."/>
            <person name="Murat C."/>
            <person name="Morin E."/>
            <person name="Ndikumana S."/>
            <person name="Pagni M."/>
            <person name="Petitpierre D."/>
            <person name="Requena N."/>
            <person name="Rosikiewicz P."/>
            <person name="Riley R."/>
            <person name="Saito K."/>
            <person name="San Clemente H."/>
            <person name="Shapiro H."/>
            <person name="van Tuinen D."/>
            <person name="Becard G."/>
            <person name="Bonfante P."/>
            <person name="Paszkowski U."/>
            <person name="Shachar-Hill Y."/>
            <person name="Young J.P."/>
            <person name="Sanders I.R."/>
            <person name="Henrissat B."/>
            <person name="Rensing S.A."/>
            <person name="Grigoriev I.V."/>
            <person name="Corradi N."/>
            <person name="Roux C."/>
            <person name="Martin F."/>
        </authorList>
    </citation>
    <scope>NUCLEOTIDE SEQUENCE</scope>
    <source>
        <strain evidence="1">DAOM 197198</strain>
    </source>
</reference>
<accession>U9TF40</accession>
<proteinExistence type="predicted"/>
<dbReference type="HOGENOM" id="CLU_2832478_0_0_1"/>
<organism evidence="1">
    <name type="scientific">Rhizophagus irregularis (strain DAOM 181602 / DAOM 197198 / MUCL 43194)</name>
    <name type="common">Arbuscular mycorrhizal fungus</name>
    <name type="synonym">Glomus intraradices</name>
    <dbReference type="NCBI Taxonomy" id="747089"/>
    <lineage>
        <taxon>Eukaryota</taxon>
        <taxon>Fungi</taxon>
        <taxon>Fungi incertae sedis</taxon>
        <taxon>Mucoromycota</taxon>
        <taxon>Glomeromycotina</taxon>
        <taxon>Glomeromycetes</taxon>
        <taxon>Glomerales</taxon>
        <taxon>Glomeraceae</taxon>
        <taxon>Rhizophagus</taxon>
    </lineage>
</organism>
<evidence type="ECO:0000313" key="1">
    <source>
        <dbReference type="EMBL" id="ESA06002.1"/>
    </source>
</evidence>
<gene>
    <name evidence="1" type="ORF">GLOINDRAFT_34757</name>
</gene>
<dbReference type="AlphaFoldDB" id="U9TF40"/>
<protein>
    <submittedName>
        <fullName evidence="1">Uncharacterized protein</fullName>
    </submittedName>
</protein>